<evidence type="ECO:0000313" key="2">
    <source>
        <dbReference type="Proteomes" id="UP000251721"/>
    </source>
</evidence>
<dbReference type="EMBL" id="UAWQ01000022">
    <property type="protein sequence ID" value="SQC64340.1"/>
    <property type="molecule type" value="Genomic_DNA"/>
</dbReference>
<dbReference type="Proteomes" id="UP000251721">
    <property type="component" value="Unassembled WGS sequence"/>
</dbReference>
<proteinExistence type="predicted"/>
<dbReference type="AlphaFoldDB" id="A0A2X3IRY9"/>
<gene>
    <name evidence="1" type="ORF">NCTC13465_06870</name>
</gene>
<name>A0A2X3IRY9_KLEPN</name>
<organism evidence="1 2">
    <name type="scientific">Klebsiella pneumoniae</name>
    <dbReference type="NCBI Taxonomy" id="573"/>
    <lineage>
        <taxon>Bacteria</taxon>
        <taxon>Pseudomonadati</taxon>
        <taxon>Pseudomonadota</taxon>
        <taxon>Gammaproteobacteria</taxon>
        <taxon>Enterobacterales</taxon>
        <taxon>Enterobacteriaceae</taxon>
        <taxon>Klebsiella/Raoultella group</taxon>
        <taxon>Klebsiella</taxon>
        <taxon>Klebsiella pneumoniae complex</taxon>
    </lineage>
</organism>
<evidence type="ECO:0000313" key="1">
    <source>
        <dbReference type="EMBL" id="SQC64340.1"/>
    </source>
</evidence>
<accession>A0A2X3IRY9</accession>
<reference evidence="1 2" key="1">
    <citation type="submission" date="2018-06" db="EMBL/GenBank/DDBJ databases">
        <authorList>
            <consortium name="Pathogen Informatics"/>
            <person name="Doyle S."/>
        </authorList>
    </citation>
    <scope>NUCLEOTIDE SEQUENCE [LARGE SCALE GENOMIC DNA]</scope>
    <source>
        <strain evidence="1 2">NCTC13465</strain>
    </source>
</reference>
<sequence>MIQAFVTFSFLTGQQSFTEAVFYCIQSNVNFVTNLDFQLALGVFELLSRDGGLRFQTGVNQYYVLSIATTTPRTMEPGRVSISFKDSSNS</sequence>
<dbReference type="AntiFam" id="ANF00204">
    <property type="entry name" value="Shadow ORF (opposite rpsA)"/>
</dbReference>
<protein>
    <submittedName>
        <fullName evidence="1">Uncharacterized protein</fullName>
    </submittedName>
</protein>